<keyword evidence="2" id="KW-1185">Reference proteome</keyword>
<dbReference type="AlphaFoldDB" id="A0A8X7TNJ9"/>
<organism evidence="1 2">
    <name type="scientific">Brassica carinata</name>
    <name type="common">Ethiopian mustard</name>
    <name type="synonym">Abyssinian cabbage</name>
    <dbReference type="NCBI Taxonomy" id="52824"/>
    <lineage>
        <taxon>Eukaryota</taxon>
        <taxon>Viridiplantae</taxon>
        <taxon>Streptophyta</taxon>
        <taxon>Embryophyta</taxon>
        <taxon>Tracheophyta</taxon>
        <taxon>Spermatophyta</taxon>
        <taxon>Magnoliopsida</taxon>
        <taxon>eudicotyledons</taxon>
        <taxon>Gunneridae</taxon>
        <taxon>Pentapetalae</taxon>
        <taxon>rosids</taxon>
        <taxon>malvids</taxon>
        <taxon>Brassicales</taxon>
        <taxon>Brassicaceae</taxon>
        <taxon>Brassiceae</taxon>
        <taxon>Brassica</taxon>
    </lineage>
</organism>
<reference evidence="1 2" key="1">
    <citation type="submission" date="2020-02" db="EMBL/GenBank/DDBJ databases">
        <authorList>
            <person name="Ma Q."/>
            <person name="Huang Y."/>
            <person name="Song X."/>
            <person name="Pei D."/>
        </authorList>
    </citation>
    <scope>NUCLEOTIDE SEQUENCE [LARGE SCALE GENOMIC DNA]</scope>
    <source>
        <strain evidence="1">Sxm20200214</strain>
        <tissue evidence="1">Leaf</tissue>
    </source>
</reference>
<proteinExistence type="predicted"/>
<comment type="caution">
    <text evidence="1">The sequence shown here is derived from an EMBL/GenBank/DDBJ whole genome shotgun (WGS) entry which is preliminary data.</text>
</comment>
<dbReference type="Proteomes" id="UP000886595">
    <property type="component" value="Unassembled WGS sequence"/>
</dbReference>
<sequence length="77" mass="9066">MGKLLVIDLRGERIQGLALRVDKLYPLQDKVESNSFNEMFVRKFEDQVDLDDEDVMDMYEIKAHLLENGIDMDLEDF</sequence>
<evidence type="ECO:0000313" key="1">
    <source>
        <dbReference type="EMBL" id="KAG2246546.1"/>
    </source>
</evidence>
<evidence type="ECO:0000313" key="2">
    <source>
        <dbReference type="Proteomes" id="UP000886595"/>
    </source>
</evidence>
<dbReference type="InterPro" id="IPR018247">
    <property type="entry name" value="EF_Hand_1_Ca_BS"/>
</dbReference>
<name>A0A8X7TNJ9_BRACI</name>
<dbReference type="EMBL" id="JAAMPC010000017">
    <property type="protein sequence ID" value="KAG2246546.1"/>
    <property type="molecule type" value="Genomic_DNA"/>
</dbReference>
<accession>A0A8X7TNJ9</accession>
<dbReference type="PROSITE" id="PS00018">
    <property type="entry name" value="EF_HAND_1"/>
    <property type="match status" value="1"/>
</dbReference>
<protein>
    <submittedName>
        <fullName evidence="1">Uncharacterized protein</fullName>
    </submittedName>
</protein>
<gene>
    <name evidence="1" type="ORF">Bca52824_086174</name>
</gene>